<dbReference type="AlphaFoldDB" id="D2Z4J7"/>
<evidence type="ECO:0000313" key="4">
    <source>
        <dbReference type="Proteomes" id="UP000006427"/>
    </source>
</evidence>
<gene>
    <name evidence="3" type="ORF">Dpep_0496</name>
</gene>
<dbReference type="InterPro" id="IPR005537">
    <property type="entry name" value="RAMP_III_fam"/>
</dbReference>
<dbReference type="InterPro" id="IPR010172">
    <property type="entry name" value="CRISPR-assoc_prot_TM1791"/>
</dbReference>
<dbReference type="STRING" id="469381.Dpep_0496"/>
<dbReference type="OrthoDB" id="9813956at2"/>
<dbReference type="eggNOG" id="COG1604">
    <property type="taxonomic scope" value="Bacteria"/>
</dbReference>
<feature type="domain" description="CRISPR type III-associated protein" evidence="2">
    <location>
        <begin position="80"/>
        <end position="253"/>
    </location>
</feature>
<comment type="caution">
    <text evidence="3">The sequence shown here is derived from an EMBL/GenBank/DDBJ whole genome shotgun (WGS) entry which is preliminary data.</text>
</comment>
<evidence type="ECO:0000313" key="3">
    <source>
        <dbReference type="EMBL" id="EFC90526.1"/>
    </source>
</evidence>
<dbReference type="GO" id="GO:0051607">
    <property type="term" value="P:defense response to virus"/>
    <property type="evidence" value="ECO:0007669"/>
    <property type="project" value="UniProtKB-KW"/>
</dbReference>
<dbReference type="PANTHER" id="PTHR39965:SF1">
    <property type="entry name" value="CRISPR SYSTEM CMR SUBUNIT CMR6"/>
    <property type="match status" value="1"/>
</dbReference>
<sequence>MKAMREAIAGLDRSKISHGGLFLQRYLPEQKNSDQGDPAVWDAYFDLASNTIGKGDLYRTAFSRWERSWAGEGGTVSINKFKVKDRLVCGLGGASPTETGLTLHHTYGTPVIPGSSIKGVAAHYCHKIWGEADDSFKEGGEAHSVIFGTTEDQGHIIFHDALIEPLGRKVCRDIMTPHHQDYYGDKGGSAPTDFDSPVPVSFLSVSGSFQVVIECDDPSEEGQEWLRLATELVKEALDKWGVGGKTSSGYGKLNWEGELLPPEPPKEDPLAEGKTVTVRRIPSTNKKKADRLEFSLVEDGEVVRFEDKSAACLADSDFQATMKEAVEMGQDITVEVAKNDLKAKPPRLYVKPLDLPS</sequence>
<keyword evidence="1" id="KW-0051">Antiviral defense</keyword>
<proteinExistence type="predicted"/>
<evidence type="ECO:0000259" key="2">
    <source>
        <dbReference type="Pfam" id="PF03787"/>
    </source>
</evidence>
<organism evidence="3 4">
    <name type="scientific">Dethiosulfovibrio peptidovorans DSM 11002</name>
    <dbReference type="NCBI Taxonomy" id="469381"/>
    <lineage>
        <taxon>Bacteria</taxon>
        <taxon>Thermotogati</taxon>
        <taxon>Synergistota</taxon>
        <taxon>Synergistia</taxon>
        <taxon>Synergistales</taxon>
        <taxon>Dethiosulfovibrionaceae</taxon>
        <taxon>Dethiosulfovibrio</taxon>
    </lineage>
</organism>
<name>D2Z4J7_9BACT</name>
<dbReference type="Proteomes" id="UP000006427">
    <property type="component" value="Unassembled WGS sequence"/>
</dbReference>
<dbReference type="NCBIfam" id="TIGR01898">
    <property type="entry name" value="cas_TM1791_cmr6"/>
    <property type="match status" value="1"/>
</dbReference>
<keyword evidence="4" id="KW-1185">Reference proteome</keyword>
<dbReference type="RefSeq" id="WP_005659305.1">
    <property type="nucleotide sequence ID" value="NZ_ABTR02000001.1"/>
</dbReference>
<evidence type="ECO:0000256" key="1">
    <source>
        <dbReference type="ARBA" id="ARBA00023118"/>
    </source>
</evidence>
<protein>
    <submittedName>
        <fullName evidence="3">CRISPR-associated RAMP protein, Cmr6 family</fullName>
    </submittedName>
</protein>
<dbReference type="Pfam" id="PF03787">
    <property type="entry name" value="RAMPs"/>
    <property type="match status" value="1"/>
</dbReference>
<dbReference type="PaxDb" id="469381-Dpep_0496"/>
<reference evidence="3 4" key="1">
    <citation type="journal article" date="2010" name="Stand. Genomic Sci.">
        <title>Permanent draft genome sequence of Dethiosulfovibrio peptidovorans type strain (SEBR 4207).</title>
        <authorList>
            <person name="Labutti K."/>
            <person name="Mayilraj S."/>
            <person name="Clum A."/>
            <person name="Lucas S."/>
            <person name="Glavina Del Rio T."/>
            <person name="Nolan M."/>
            <person name="Tice H."/>
            <person name="Cheng J.F."/>
            <person name="Pitluck S."/>
            <person name="Liolios K."/>
            <person name="Ivanova N."/>
            <person name="Mavromatis K."/>
            <person name="Mikhailova N."/>
            <person name="Pati A."/>
            <person name="Goodwin L."/>
            <person name="Chen A."/>
            <person name="Palaniappan K."/>
            <person name="Land M."/>
            <person name="Hauser L."/>
            <person name="Chang Y.J."/>
            <person name="Jeffries C.D."/>
            <person name="Rohde M."/>
            <person name="Spring S."/>
            <person name="Goker M."/>
            <person name="Woyke T."/>
            <person name="Bristow J."/>
            <person name="Eisen J.A."/>
            <person name="Markowitz V."/>
            <person name="Hugenholtz P."/>
            <person name="Kyrpides N.C."/>
            <person name="Klenk H.P."/>
            <person name="Lapidus A."/>
        </authorList>
    </citation>
    <scope>NUCLEOTIDE SEQUENCE [LARGE SCALE GENOMIC DNA]</scope>
    <source>
        <strain evidence="3 4">DSM 11002</strain>
    </source>
</reference>
<accession>D2Z4J7</accession>
<dbReference type="EMBL" id="ABTR02000001">
    <property type="protein sequence ID" value="EFC90526.1"/>
    <property type="molecule type" value="Genomic_DNA"/>
</dbReference>
<dbReference type="PANTHER" id="PTHR39965">
    <property type="entry name" value="CRISPR SYSTEM CMR SUBUNIT CMR6"/>
    <property type="match status" value="1"/>
</dbReference>